<reference evidence="1" key="1">
    <citation type="journal article" date="2014" name="Int. J. Syst. Evol. Microbiol.">
        <title>Complete genome sequence of Corynebacterium casei LMG S-19264T (=DSM 44701T), isolated from a smear-ripened cheese.</title>
        <authorList>
            <consortium name="US DOE Joint Genome Institute (JGI-PGF)"/>
            <person name="Walter F."/>
            <person name="Albersmeier A."/>
            <person name="Kalinowski J."/>
            <person name="Ruckert C."/>
        </authorList>
    </citation>
    <scope>NUCLEOTIDE SEQUENCE</scope>
    <source>
        <strain evidence="1">CGMCC 1.12426</strain>
    </source>
</reference>
<comment type="caution">
    <text evidence="1">The sequence shown here is derived from an EMBL/GenBank/DDBJ whole genome shotgun (WGS) entry which is preliminary data.</text>
</comment>
<keyword evidence="2" id="KW-1185">Reference proteome</keyword>
<proteinExistence type="predicted"/>
<evidence type="ECO:0000313" key="1">
    <source>
        <dbReference type="EMBL" id="GGB43702.1"/>
    </source>
</evidence>
<dbReference type="AlphaFoldDB" id="A0A916TGI1"/>
<sequence length="68" mass="7621">MNVIDLPLAQIIPYARNPRRNEKAIATVAASIAEFAKAQDEVYAPGHRRRSGLLSAAAYRVQRPMRRC</sequence>
<evidence type="ECO:0000313" key="2">
    <source>
        <dbReference type="Proteomes" id="UP000605148"/>
    </source>
</evidence>
<dbReference type="RefSeq" id="WP_150495808.1">
    <property type="nucleotide sequence ID" value="NZ_BMFA01000004.1"/>
</dbReference>
<name>A0A916TGI1_9HYPH</name>
<dbReference type="Proteomes" id="UP000605148">
    <property type="component" value="Unassembled WGS sequence"/>
</dbReference>
<gene>
    <name evidence="1" type="ORF">GCM10011316_14550</name>
</gene>
<dbReference type="OrthoDB" id="7806498at2"/>
<protein>
    <submittedName>
        <fullName evidence="1">Uncharacterized protein</fullName>
    </submittedName>
</protein>
<reference evidence="1" key="2">
    <citation type="submission" date="2020-09" db="EMBL/GenBank/DDBJ databases">
        <authorList>
            <person name="Sun Q."/>
            <person name="Zhou Y."/>
        </authorList>
    </citation>
    <scope>NUCLEOTIDE SEQUENCE</scope>
    <source>
        <strain evidence="1">CGMCC 1.12426</strain>
    </source>
</reference>
<dbReference type="EMBL" id="BMFA01000004">
    <property type="protein sequence ID" value="GGB43702.1"/>
    <property type="molecule type" value="Genomic_DNA"/>
</dbReference>
<accession>A0A916TGI1</accession>
<organism evidence="1 2">
    <name type="scientific">Roseibium aquae</name>
    <dbReference type="NCBI Taxonomy" id="1323746"/>
    <lineage>
        <taxon>Bacteria</taxon>
        <taxon>Pseudomonadati</taxon>
        <taxon>Pseudomonadota</taxon>
        <taxon>Alphaproteobacteria</taxon>
        <taxon>Hyphomicrobiales</taxon>
        <taxon>Stappiaceae</taxon>
        <taxon>Roseibium</taxon>
    </lineage>
</organism>